<gene>
    <name evidence="7" type="primary">CNS1</name>
    <name evidence="7" type="ORF">V5O48_001112</name>
</gene>
<dbReference type="EMBL" id="JBAHYK010000020">
    <property type="protein sequence ID" value="KAL0580918.1"/>
    <property type="molecule type" value="Genomic_DNA"/>
</dbReference>
<dbReference type="InterPro" id="IPR044059">
    <property type="entry name" value="Csn1/TTC4_wheel"/>
</dbReference>
<accession>A0ABR3FZX5</accession>
<dbReference type="PANTHER" id="PTHR46035:SF1">
    <property type="entry name" value="TETRATRICOPEPTIDE REPEAT PROTEIN 4"/>
    <property type="match status" value="1"/>
</dbReference>
<evidence type="ECO:0000256" key="4">
    <source>
        <dbReference type="PROSITE-ProRule" id="PRU00339"/>
    </source>
</evidence>
<feature type="coiled-coil region" evidence="5">
    <location>
        <begin position="163"/>
        <end position="198"/>
    </location>
</feature>
<keyword evidence="2 4" id="KW-0802">TPR repeat</keyword>
<reference evidence="7 8" key="1">
    <citation type="submission" date="2024-02" db="EMBL/GenBank/DDBJ databases">
        <title>A draft genome for the cacao thread blight pathogen Marasmius crinis-equi.</title>
        <authorList>
            <person name="Cohen S.P."/>
            <person name="Baruah I.K."/>
            <person name="Amoako-Attah I."/>
            <person name="Bukari Y."/>
            <person name="Meinhardt L.W."/>
            <person name="Bailey B.A."/>
        </authorList>
    </citation>
    <scope>NUCLEOTIDE SEQUENCE [LARGE SCALE GENOMIC DNA]</scope>
    <source>
        <strain evidence="7 8">GH-76</strain>
    </source>
</reference>
<dbReference type="InterPro" id="IPR019734">
    <property type="entry name" value="TPR_rpt"/>
</dbReference>
<sequence length="362" mass="40994">MSDDPAGPETFSKEALEGKLDEFDNVPLFMKSLPEDAGTNPTLAALQELAYEGTPDEVADNFRERGNESYKEKKYRDALMFYNQGIEAKPTDLVLKEKLLLNIAACNLILKNFGSVLRDCASAITINSKSLKAYYRSSQALLELDRLDEAIDCCKRSLAIQEDKDTRGLLEKAEKKKAEKEEKEKAKLLQQQKEKLMKFGIRQALQKRNVIVKTNPNAQHPDQYPHFDPEDPTYQSLIFPVYLEYPEHGTYDVVPEFVEDTPFSAHLDVMFPPKGEAPAWDKKGEYTSGKLVVYASTKRKRLLKVGRNMSLRDLCDAAKAKDGDPADGLELTDGHLTFAVVPKGDYEKKWIEDFKRLRAAET</sequence>
<keyword evidence="8" id="KW-1185">Reference proteome</keyword>
<evidence type="ECO:0000313" key="7">
    <source>
        <dbReference type="EMBL" id="KAL0580918.1"/>
    </source>
</evidence>
<dbReference type="PANTHER" id="PTHR46035">
    <property type="entry name" value="TETRATRICOPEPTIDE REPEAT PROTEIN 4"/>
    <property type="match status" value="1"/>
</dbReference>
<evidence type="ECO:0000256" key="2">
    <source>
        <dbReference type="ARBA" id="ARBA00022803"/>
    </source>
</evidence>
<protein>
    <submittedName>
        <fullName evidence="7">HSP70/90 co-chaperone</fullName>
    </submittedName>
</protein>
<dbReference type="PROSITE" id="PS50005">
    <property type="entry name" value="TPR"/>
    <property type="match status" value="1"/>
</dbReference>
<name>A0ABR3FZX5_9AGAR</name>
<keyword evidence="5" id="KW-0175">Coiled coil</keyword>
<evidence type="ECO:0000259" key="6">
    <source>
        <dbReference type="Pfam" id="PF18972"/>
    </source>
</evidence>
<comment type="similarity">
    <text evidence="3">Belongs to the TTC4 family.</text>
</comment>
<keyword evidence="1" id="KW-0677">Repeat</keyword>
<dbReference type="SMART" id="SM00028">
    <property type="entry name" value="TPR"/>
    <property type="match status" value="3"/>
</dbReference>
<organism evidence="7 8">
    <name type="scientific">Marasmius crinis-equi</name>
    <dbReference type="NCBI Taxonomy" id="585013"/>
    <lineage>
        <taxon>Eukaryota</taxon>
        <taxon>Fungi</taxon>
        <taxon>Dikarya</taxon>
        <taxon>Basidiomycota</taxon>
        <taxon>Agaricomycotina</taxon>
        <taxon>Agaricomycetes</taxon>
        <taxon>Agaricomycetidae</taxon>
        <taxon>Agaricales</taxon>
        <taxon>Marasmiineae</taxon>
        <taxon>Marasmiaceae</taxon>
        <taxon>Marasmius</taxon>
    </lineage>
</organism>
<comment type="caution">
    <text evidence="7">The sequence shown here is derived from an EMBL/GenBank/DDBJ whole genome shotgun (WGS) entry which is preliminary data.</text>
</comment>
<evidence type="ECO:0000256" key="1">
    <source>
        <dbReference type="ARBA" id="ARBA00022737"/>
    </source>
</evidence>
<evidence type="ECO:0000256" key="5">
    <source>
        <dbReference type="SAM" id="Coils"/>
    </source>
</evidence>
<dbReference type="CDD" id="cd21377">
    <property type="entry name" value="CTWD_Cns1-like"/>
    <property type="match status" value="1"/>
</dbReference>
<evidence type="ECO:0000256" key="3">
    <source>
        <dbReference type="ARBA" id="ARBA00023602"/>
    </source>
</evidence>
<dbReference type="Pfam" id="PF18972">
    <property type="entry name" value="Wheel"/>
    <property type="match status" value="1"/>
</dbReference>
<dbReference type="Proteomes" id="UP001465976">
    <property type="component" value="Unassembled WGS sequence"/>
</dbReference>
<evidence type="ECO:0000313" key="8">
    <source>
        <dbReference type="Proteomes" id="UP001465976"/>
    </source>
</evidence>
<feature type="domain" description="Cns1/TTC4 wheel" evidence="6">
    <location>
        <begin position="229"/>
        <end position="354"/>
    </location>
</feature>
<feature type="repeat" description="TPR" evidence="4">
    <location>
        <begin position="59"/>
        <end position="92"/>
    </location>
</feature>
<proteinExistence type="inferred from homology"/>
<dbReference type="SUPFAM" id="SSF48452">
    <property type="entry name" value="TPR-like"/>
    <property type="match status" value="1"/>
</dbReference>
<dbReference type="Gene3D" id="1.25.40.10">
    <property type="entry name" value="Tetratricopeptide repeat domain"/>
    <property type="match status" value="1"/>
</dbReference>
<dbReference type="InterPro" id="IPR011990">
    <property type="entry name" value="TPR-like_helical_dom_sf"/>
</dbReference>